<dbReference type="Gene3D" id="1.25.40.400">
    <property type="match status" value="1"/>
</dbReference>
<dbReference type="Pfam" id="PF01381">
    <property type="entry name" value="HTH_3"/>
    <property type="match status" value="1"/>
</dbReference>
<proteinExistence type="predicted"/>
<dbReference type="AlphaFoldDB" id="A0A848MWH7"/>
<name>A0A848MWH7_ENTMU</name>
<dbReference type="RefSeq" id="WP_169059346.1">
    <property type="nucleotide sequence ID" value="NZ_JABCAG010000148.1"/>
</dbReference>
<dbReference type="Proteomes" id="UP000557857">
    <property type="component" value="Unassembled WGS sequence"/>
</dbReference>
<accession>A0A848MWH7</accession>
<feature type="domain" description="HTH cro/C1-type" evidence="1">
    <location>
        <begin position="7"/>
        <end position="60"/>
    </location>
</feature>
<dbReference type="SUPFAM" id="SSF47413">
    <property type="entry name" value="lambda repressor-like DNA-binding domains"/>
    <property type="match status" value="1"/>
</dbReference>
<dbReference type="SMART" id="SM00530">
    <property type="entry name" value="HTH_XRE"/>
    <property type="match status" value="1"/>
</dbReference>
<reference evidence="2 3" key="1">
    <citation type="submission" date="2020-04" db="EMBL/GenBank/DDBJ databases">
        <authorList>
            <person name="Abaymova A."/>
            <person name="Teymurazov M."/>
            <person name="Tazyna O."/>
            <person name="Chatushin Y."/>
            <person name="Svetoch E."/>
            <person name="Pereligyn V."/>
            <person name="Pohylenko V."/>
            <person name="Platonov M."/>
            <person name="Kartsev N."/>
            <person name="Skryabin Y."/>
            <person name="Sizova A."/>
            <person name="Solomentsev V."/>
            <person name="Kislichkina A."/>
            <person name="Bogun A."/>
        </authorList>
    </citation>
    <scope>NUCLEOTIDE SEQUENCE [LARGE SCALE GENOMIC DNA]</scope>
    <source>
        <strain evidence="3">SCPM-O-B-8398 (E28)</strain>
    </source>
</reference>
<dbReference type="InterPro" id="IPR001387">
    <property type="entry name" value="Cro/C1-type_HTH"/>
</dbReference>
<sequence length="261" mass="30739">MEIHSLIRSLRLKHGLSQHEVSKDIMSRSAYSRFELGDRALTSSEFDLIMTRLDAQVSDLNDIENLENPLAAQIRQLVQDYLNNTLDLSHLEKLYLQLKHDNNKSMRAYRNYLFLKHQFNHVLPIIDPITTEEINRLFLEIKNKNHLTNYYLQLIADFTPYFSKEHLIYFFETLEKYPVEFISALDCQYLHVFPTTISNITDALIDLAVLDKNELDQELLAYAKASCDKLSQILKISPLFNYNLLLTLFRIRIEFYQAQTK</sequence>
<comment type="caution">
    <text evidence="2">The sequence shown here is derived from an EMBL/GenBank/DDBJ whole genome shotgun (WGS) entry which is preliminary data.</text>
</comment>
<dbReference type="GO" id="GO:0003677">
    <property type="term" value="F:DNA binding"/>
    <property type="evidence" value="ECO:0007669"/>
    <property type="project" value="InterPro"/>
</dbReference>
<dbReference type="PANTHER" id="PTHR37038">
    <property type="entry name" value="TRANSCRIPTIONAL REGULATOR-RELATED"/>
    <property type="match status" value="1"/>
</dbReference>
<dbReference type="CDD" id="cd00093">
    <property type="entry name" value="HTH_XRE"/>
    <property type="match status" value="1"/>
</dbReference>
<dbReference type="Gene3D" id="1.10.260.40">
    <property type="entry name" value="lambda repressor-like DNA-binding domains"/>
    <property type="match status" value="1"/>
</dbReference>
<dbReference type="InterPro" id="IPR053163">
    <property type="entry name" value="HTH-type_regulator_Rgg"/>
</dbReference>
<feature type="non-terminal residue" evidence="2">
    <location>
        <position position="261"/>
    </location>
</feature>
<evidence type="ECO:0000313" key="3">
    <source>
        <dbReference type="Proteomes" id="UP000557857"/>
    </source>
</evidence>
<dbReference type="EMBL" id="JABCAG010000148">
    <property type="protein sequence ID" value="NMP59936.1"/>
    <property type="molecule type" value="Genomic_DNA"/>
</dbReference>
<dbReference type="PROSITE" id="PS50943">
    <property type="entry name" value="HTH_CROC1"/>
    <property type="match status" value="1"/>
</dbReference>
<gene>
    <name evidence="2" type="ORF">HI921_16065</name>
</gene>
<evidence type="ECO:0000259" key="1">
    <source>
        <dbReference type="PROSITE" id="PS50943"/>
    </source>
</evidence>
<protein>
    <submittedName>
        <fullName evidence="2">Helix-turn-helix transcriptional regulator</fullName>
    </submittedName>
</protein>
<organism evidence="2 3">
    <name type="scientific">Enterococcus mundtii</name>
    <dbReference type="NCBI Taxonomy" id="53346"/>
    <lineage>
        <taxon>Bacteria</taxon>
        <taxon>Bacillati</taxon>
        <taxon>Bacillota</taxon>
        <taxon>Bacilli</taxon>
        <taxon>Lactobacillales</taxon>
        <taxon>Enterococcaceae</taxon>
        <taxon>Enterococcus</taxon>
    </lineage>
</organism>
<dbReference type="InterPro" id="IPR010982">
    <property type="entry name" value="Lambda_DNA-bd_dom_sf"/>
</dbReference>
<evidence type="ECO:0000313" key="2">
    <source>
        <dbReference type="EMBL" id="NMP59936.1"/>
    </source>
</evidence>